<dbReference type="EMBL" id="JBCITK010000001">
    <property type="protein sequence ID" value="MEN0641786.1"/>
    <property type="molecule type" value="Genomic_DNA"/>
</dbReference>
<reference evidence="1 2" key="1">
    <citation type="submission" date="2024-03" db="EMBL/GenBank/DDBJ databases">
        <title>Bacilli Hybrid Assemblies.</title>
        <authorList>
            <person name="Kovac J."/>
        </authorList>
    </citation>
    <scope>NUCLEOTIDE SEQUENCE [LARGE SCALE GENOMIC DNA]</scope>
    <source>
        <strain evidence="1 2">FSL R7-0666</strain>
    </source>
</reference>
<proteinExistence type="predicted"/>
<dbReference type="Proteomes" id="UP001418796">
    <property type="component" value="Unassembled WGS sequence"/>
</dbReference>
<evidence type="ECO:0000313" key="2">
    <source>
        <dbReference type="Proteomes" id="UP001418796"/>
    </source>
</evidence>
<sequence length="47" mass="5011">METFQVLMGVTSLSVLLAAYAETNEAKAKLIKESAANQLAPSSKINK</sequence>
<accession>A0ABU9VFS0</accession>
<evidence type="ECO:0000313" key="1">
    <source>
        <dbReference type="EMBL" id="MEN0641786.1"/>
    </source>
</evidence>
<keyword evidence="2" id="KW-1185">Reference proteome</keyword>
<gene>
    <name evidence="1" type="ORF">MKY91_01230</name>
</gene>
<protein>
    <submittedName>
        <fullName evidence="1">Uncharacterized protein</fullName>
    </submittedName>
</protein>
<dbReference type="RefSeq" id="WP_343128974.1">
    <property type="nucleotide sequence ID" value="NZ_JBCITK010000001.1"/>
</dbReference>
<comment type="caution">
    <text evidence="1">The sequence shown here is derived from an EMBL/GenBank/DDBJ whole genome shotgun (WGS) entry which is preliminary data.</text>
</comment>
<name>A0ABU9VFS0_9BACI</name>
<organism evidence="1 2">
    <name type="scientific">Alkalicoccobacillus gibsonii</name>
    <dbReference type="NCBI Taxonomy" id="79881"/>
    <lineage>
        <taxon>Bacteria</taxon>
        <taxon>Bacillati</taxon>
        <taxon>Bacillota</taxon>
        <taxon>Bacilli</taxon>
        <taxon>Bacillales</taxon>
        <taxon>Bacillaceae</taxon>
        <taxon>Alkalicoccobacillus</taxon>
    </lineage>
</organism>